<dbReference type="GO" id="GO:0006304">
    <property type="term" value="P:DNA modification"/>
    <property type="evidence" value="ECO:0007669"/>
    <property type="project" value="InterPro"/>
</dbReference>
<dbReference type="PANTHER" id="PTHR33841">
    <property type="entry name" value="DNA METHYLTRANSFERASE YEEA-RELATED"/>
    <property type="match status" value="1"/>
</dbReference>
<keyword evidence="4" id="KW-0949">S-adenosyl-L-methionine</keyword>
<dbReference type="InterPro" id="IPR011639">
    <property type="entry name" value="MethylTrfase_TaqI-like_dom"/>
</dbReference>
<dbReference type="RefSeq" id="WP_125670174.1">
    <property type="nucleotide sequence ID" value="NZ_RCOS01000018.1"/>
</dbReference>
<feature type="coiled-coil region" evidence="6">
    <location>
        <begin position="75"/>
        <end position="102"/>
    </location>
</feature>
<dbReference type="AlphaFoldDB" id="A0A3R9PN29"/>
<dbReference type="GO" id="GO:0009007">
    <property type="term" value="F:site-specific DNA-methyltransferase (adenine-specific) activity"/>
    <property type="evidence" value="ECO:0007669"/>
    <property type="project" value="UniProtKB-EC"/>
</dbReference>
<dbReference type="InterPro" id="IPR050953">
    <property type="entry name" value="N4_N6_ade-DNA_methylase"/>
</dbReference>
<dbReference type="Proteomes" id="UP000277582">
    <property type="component" value="Unassembled WGS sequence"/>
</dbReference>
<dbReference type="EC" id="2.1.1.72" evidence="1"/>
<evidence type="ECO:0000256" key="4">
    <source>
        <dbReference type="ARBA" id="ARBA00022691"/>
    </source>
</evidence>
<keyword evidence="3" id="KW-0808">Transferase</keyword>
<reference evidence="8 9" key="1">
    <citation type="submission" date="2018-10" db="EMBL/GenBank/DDBJ databases">
        <title>Co-occurring genomic capacity for anaerobic methane metabolism and dissimilatory sulfite reduction discovered in the Korarchaeota.</title>
        <authorList>
            <person name="Mckay L.J."/>
            <person name="Dlakic M."/>
            <person name="Fields M.W."/>
            <person name="Delmont T.O."/>
            <person name="Eren A.M."/>
            <person name="Jay Z.J."/>
            <person name="Klingelsmith K.B."/>
            <person name="Rusch D.B."/>
            <person name="Inskeep W.P."/>
        </authorList>
    </citation>
    <scope>NUCLEOTIDE SEQUENCE [LARGE SCALE GENOMIC DNA]</scope>
    <source>
        <strain evidence="8 9">MDKW</strain>
    </source>
</reference>
<protein>
    <recommendedName>
        <fullName evidence="1">site-specific DNA-methyltransferase (adenine-specific)</fullName>
        <ecNumber evidence="1">2.1.1.72</ecNumber>
    </recommendedName>
</protein>
<feature type="domain" description="Type II methyltransferase M.TaqI-like" evidence="7">
    <location>
        <begin position="398"/>
        <end position="666"/>
    </location>
</feature>
<dbReference type="GO" id="GO:0003676">
    <property type="term" value="F:nucleic acid binding"/>
    <property type="evidence" value="ECO:0007669"/>
    <property type="project" value="InterPro"/>
</dbReference>
<keyword evidence="6" id="KW-0175">Coiled coil</keyword>
<dbReference type="EMBL" id="RCOS01000018">
    <property type="protein sequence ID" value="RSN78396.1"/>
    <property type="molecule type" value="Genomic_DNA"/>
</dbReference>
<keyword evidence="2" id="KW-0489">Methyltransferase</keyword>
<evidence type="ECO:0000256" key="5">
    <source>
        <dbReference type="ARBA" id="ARBA00047942"/>
    </source>
</evidence>
<comment type="caution">
    <text evidence="8">The sequence shown here is derived from an EMBL/GenBank/DDBJ whole genome shotgun (WGS) entry which is preliminary data.</text>
</comment>
<evidence type="ECO:0000256" key="6">
    <source>
        <dbReference type="SAM" id="Coils"/>
    </source>
</evidence>
<dbReference type="OrthoDB" id="45790at2157"/>
<dbReference type="Pfam" id="PF07669">
    <property type="entry name" value="Eco57I"/>
    <property type="match status" value="1"/>
</dbReference>
<evidence type="ECO:0000313" key="9">
    <source>
        <dbReference type="Proteomes" id="UP000277582"/>
    </source>
</evidence>
<name>A0A3R9PN29_9CREN</name>
<keyword evidence="9" id="KW-1185">Reference proteome</keyword>
<organism evidence="8 9">
    <name type="scientific">Candidatus Methanodesulfokora washburnensis</name>
    <dbReference type="NCBI Taxonomy" id="2478471"/>
    <lineage>
        <taxon>Archaea</taxon>
        <taxon>Thermoproteota</taxon>
        <taxon>Candidatus Korarchaeia</taxon>
        <taxon>Candidatus Korarchaeia incertae sedis</taxon>
        <taxon>Candidatus Methanodesulfokora</taxon>
    </lineage>
</organism>
<comment type="catalytic activity">
    <reaction evidence="5">
        <text>a 2'-deoxyadenosine in DNA + S-adenosyl-L-methionine = an N(6)-methyl-2'-deoxyadenosine in DNA + S-adenosyl-L-homocysteine + H(+)</text>
        <dbReference type="Rhea" id="RHEA:15197"/>
        <dbReference type="Rhea" id="RHEA-COMP:12418"/>
        <dbReference type="Rhea" id="RHEA-COMP:12419"/>
        <dbReference type="ChEBI" id="CHEBI:15378"/>
        <dbReference type="ChEBI" id="CHEBI:57856"/>
        <dbReference type="ChEBI" id="CHEBI:59789"/>
        <dbReference type="ChEBI" id="CHEBI:90615"/>
        <dbReference type="ChEBI" id="CHEBI:90616"/>
        <dbReference type="EC" id="2.1.1.72"/>
    </reaction>
</comment>
<accession>A0A3R9PN29</accession>
<evidence type="ECO:0000259" key="7">
    <source>
        <dbReference type="Pfam" id="PF07669"/>
    </source>
</evidence>
<dbReference type="InterPro" id="IPR002052">
    <property type="entry name" value="DNA_methylase_N6_adenine_CS"/>
</dbReference>
<dbReference type="Gene3D" id="3.40.50.150">
    <property type="entry name" value="Vaccinia Virus protein VP39"/>
    <property type="match status" value="1"/>
</dbReference>
<dbReference type="SUPFAM" id="SSF53335">
    <property type="entry name" value="S-adenosyl-L-methionine-dependent methyltransferases"/>
    <property type="match status" value="1"/>
</dbReference>
<sequence length="1050" mass="120927">MVSSLKNVIERLINEARQASSHTAKFTVLTKLLRELFGIELVDLIPGIEKKVGSKIYGFRGKTDLLFGSVIFEVKVNLERELEDAKKELKKYFQALQEIEPERKHIGIATDVINFKAYMPVIKDGQVVDISEIDSMNLLTTPIDEAILWLDSFIFHESKISRPTADDLKFRFGPGSPTYSVAVDILNSLWEEVKNKPNIKLKLDLWTKNMEIVYGSSPKEKAFIDQTYLVTIVKLIVYYRLSGDNMVRADRIKKALTGEYFQSTGTKNFIEEDFFTWIFHPNIIDRALSLACDLAKELLRYDMSQIDEDLFKEIYQEIVKRSERHRIGEYYTPEWLVELTLKEALDTWLERNKDKDAPRILDPACGSGTFLCNAIRMIKDILEKKGKKPAEILDFILNNIIGIDINPLAVIIARANYLIALGELLRLGRNVVIPVYVSDSIRIPDVKNVFAHSAEEGTIQVYKITSNQYDIQIPVQVAEHRFKLGRVLSGLREALSVYRERRNKDEAKALFNLNTSDILSQAELEILNGTLSTLFKLVDEQRDEIWIYILNNIYAPIALKETKFDILVSNPPWIAMRYIENKSYQDWIKDEVLNYGLLTSDQVELFTHMEIATLFFNKSAELYLRENGLIAFVMPRSVLTGAFHHINFKQFRKPEMRLIKILDFEDVSPLFNVPSCVLLAVLGEKTEYPVLATRYKGQLEKKNCKLGEAKYRLKAEDYMYEPPTIGQVIRYSYYYDKVKQGATIVPRNLWFIDFKPHPILGIDITKPAVKTSEEAIKAAKDQWKSIVLEGNVESDFIYATILGGDLIPFGFTKLRPVVMPVKPSAEHYRIFDVEELRNMGYVGMTEWLERAQRAWQEHATERSREDIPRVVSWINYRNKLAEQNPSKRYVLLYNTSGTNLVSCVVDRKALPDFEILKAKITPKGFIAESKTYFYETDNEAEAHYLCAVLNSDVVNERIKPLQTRGLYGERDIHRRPFMLPIPRFYAENQAHLRLAELSRICHEKIAIAKTIFTGKSATGLRKQAKETIEVELKEINELVSSILAENSDNK</sequence>
<evidence type="ECO:0000256" key="1">
    <source>
        <dbReference type="ARBA" id="ARBA00011900"/>
    </source>
</evidence>
<evidence type="ECO:0000313" key="8">
    <source>
        <dbReference type="EMBL" id="RSN78396.1"/>
    </source>
</evidence>
<dbReference type="PRINTS" id="PR00507">
    <property type="entry name" value="N12N6MTFRASE"/>
</dbReference>
<dbReference type="GO" id="GO:0032259">
    <property type="term" value="P:methylation"/>
    <property type="evidence" value="ECO:0007669"/>
    <property type="project" value="UniProtKB-KW"/>
</dbReference>
<evidence type="ECO:0000256" key="3">
    <source>
        <dbReference type="ARBA" id="ARBA00022679"/>
    </source>
</evidence>
<proteinExistence type="predicted"/>
<dbReference type="PROSITE" id="PS00092">
    <property type="entry name" value="N6_MTASE"/>
    <property type="match status" value="1"/>
</dbReference>
<gene>
    <name evidence="8" type="ORF">D6D85_01020</name>
</gene>
<dbReference type="InterPro" id="IPR029063">
    <property type="entry name" value="SAM-dependent_MTases_sf"/>
</dbReference>
<evidence type="ECO:0000256" key="2">
    <source>
        <dbReference type="ARBA" id="ARBA00022603"/>
    </source>
</evidence>
<dbReference type="PANTHER" id="PTHR33841:SF4">
    <property type="entry name" value="RESTRICTION MODIFICATION SYSTEM DNA SPECIFICITY DOMAIN"/>
    <property type="match status" value="1"/>
</dbReference>